<reference evidence="7" key="1">
    <citation type="submission" date="2023-07" db="EMBL/GenBank/DDBJ databases">
        <title>30 novel species of actinomycetes from the DSMZ collection.</title>
        <authorList>
            <person name="Nouioui I."/>
        </authorList>
    </citation>
    <scope>NUCLEOTIDE SEQUENCE [LARGE SCALE GENOMIC DNA]</scope>
    <source>
        <strain evidence="7">DSM 42041</strain>
    </source>
</reference>
<keyword evidence="3" id="KW-0804">Transcription</keyword>
<name>A0ABU2NQ96_9ACTN</name>
<dbReference type="SUPFAM" id="SSF48498">
    <property type="entry name" value="Tetracyclin repressor-like, C-terminal domain"/>
    <property type="match status" value="1"/>
</dbReference>
<dbReference type="RefSeq" id="WP_311672959.1">
    <property type="nucleotide sequence ID" value="NZ_JAVREQ010000007.1"/>
</dbReference>
<dbReference type="InterPro" id="IPR050109">
    <property type="entry name" value="HTH-type_TetR-like_transc_reg"/>
</dbReference>
<feature type="DNA-binding region" description="H-T-H motif" evidence="4">
    <location>
        <begin position="23"/>
        <end position="42"/>
    </location>
</feature>
<comment type="caution">
    <text evidence="6">The sequence shown here is derived from an EMBL/GenBank/DDBJ whole genome shotgun (WGS) entry which is preliminary data.</text>
</comment>
<accession>A0ABU2NQ96</accession>
<keyword evidence="2 4" id="KW-0238">DNA-binding</keyword>
<dbReference type="PANTHER" id="PTHR30055">
    <property type="entry name" value="HTH-TYPE TRANSCRIPTIONAL REGULATOR RUTR"/>
    <property type="match status" value="1"/>
</dbReference>
<proteinExistence type="predicted"/>
<evidence type="ECO:0000256" key="2">
    <source>
        <dbReference type="ARBA" id="ARBA00023125"/>
    </source>
</evidence>
<feature type="domain" description="HTH tetR-type" evidence="5">
    <location>
        <begin position="2"/>
        <end position="60"/>
    </location>
</feature>
<dbReference type="SUPFAM" id="SSF46689">
    <property type="entry name" value="Homeodomain-like"/>
    <property type="match status" value="1"/>
</dbReference>
<keyword evidence="7" id="KW-1185">Reference proteome</keyword>
<dbReference type="InterPro" id="IPR009057">
    <property type="entry name" value="Homeodomain-like_sf"/>
</dbReference>
<dbReference type="Pfam" id="PF00440">
    <property type="entry name" value="TetR_N"/>
    <property type="match status" value="1"/>
</dbReference>
<dbReference type="InterPro" id="IPR001647">
    <property type="entry name" value="HTH_TetR"/>
</dbReference>
<organism evidence="6 7">
    <name type="scientific">Streptomyces hazeniae</name>
    <dbReference type="NCBI Taxonomy" id="3075538"/>
    <lineage>
        <taxon>Bacteria</taxon>
        <taxon>Bacillati</taxon>
        <taxon>Actinomycetota</taxon>
        <taxon>Actinomycetes</taxon>
        <taxon>Kitasatosporales</taxon>
        <taxon>Streptomycetaceae</taxon>
        <taxon>Streptomyces</taxon>
    </lineage>
</organism>
<dbReference type="PROSITE" id="PS50977">
    <property type="entry name" value="HTH_TETR_2"/>
    <property type="match status" value="1"/>
</dbReference>
<evidence type="ECO:0000259" key="5">
    <source>
        <dbReference type="PROSITE" id="PS50977"/>
    </source>
</evidence>
<protein>
    <submittedName>
        <fullName evidence="6">TetR/AcrR family transcriptional regulator</fullName>
    </submittedName>
</protein>
<dbReference type="PANTHER" id="PTHR30055:SF234">
    <property type="entry name" value="HTH-TYPE TRANSCRIPTIONAL REGULATOR BETI"/>
    <property type="match status" value="1"/>
</dbReference>
<dbReference type="Proteomes" id="UP001183414">
    <property type="component" value="Unassembled WGS sequence"/>
</dbReference>
<dbReference type="Gene3D" id="1.10.357.10">
    <property type="entry name" value="Tetracycline Repressor, domain 2"/>
    <property type="match status" value="1"/>
</dbReference>
<keyword evidence="1" id="KW-0805">Transcription regulation</keyword>
<evidence type="ECO:0000256" key="1">
    <source>
        <dbReference type="ARBA" id="ARBA00023015"/>
    </source>
</evidence>
<sequence>MLPDREALLHDAAAHLGRHPTASMDDIARAAGISRATLHRWFAGRDALVRGLEQLGISRVRAAVDAARLEEGDPGDALRRLIAEAESFAGFLGFLMSESQLFEPGAVDPGWTEADERIAALFRRGQETGVFRVELTAAFLTEALYALVTACAWAVQEGRVAERDAGPMTAELLLGGLLRRDAR</sequence>
<evidence type="ECO:0000256" key="3">
    <source>
        <dbReference type="ARBA" id="ARBA00023163"/>
    </source>
</evidence>
<dbReference type="InterPro" id="IPR036271">
    <property type="entry name" value="Tet_transcr_reg_TetR-rel_C_sf"/>
</dbReference>
<dbReference type="EMBL" id="JAVREQ010000007">
    <property type="protein sequence ID" value="MDT0379154.1"/>
    <property type="molecule type" value="Genomic_DNA"/>
</dbReference>
<evidence type="ECO:0000256" key="4">
    <source>
        <dbReference type="PROSITE-ProRule" id="PRU00335"/>
    </source>
</evidence>
<gene>
    <name evidence="6" type="ORF">RM572_10295</name>
</gene>
<evidence type="ECO:0000313" key="7">
    <source>
        <dbReference type="Proteomes" id="UP001183414"/>
    </source>
</evidence>
<evidence type="ECO:0000313" key="6">
    <source>
        <dbReference type="EMBL" id="MDT0379154.1"/>
    </source>
</evidence>